<evidence type="ECO:0000313" key="5">
    <source>
        <dbReference type="Proteomes" id="UP001454036"/>
    </source>
</evidence>
<dbReference type="PANTHER" id="PTHR48047">
    <property type="entry name" value="GLYCOSYLTRANSFERASE"/>
    <property type="match status" value="1"/>
</dbReference>
<dbReference type="PANTHER" id="PTHR48047:SF61">
    <property type="entry name" value="OS04G0273600 PROTEIN"/>
    <property type="match status" value="1"/>
</dbReference>
<evidence type="ECO:0000313" key="4">
    <source>
        <dbReference type="EMBL" id="GAA0157740.1"/>
    </source>
</evidence>
<comment type="caution">
    <text evidence="4">The sequence shown here is derived from an EMBL/GenBank/DDBJ whole genome shotgun (WGS) entry which is preliminary data.</text>
</comment>
<dbReference type="EMBL" id="BAABME010003174">
    <property type="protein sequence ID" value="GAA0157740.1"/>
    <property type="molecule type" value="Genomic_DNA"/>
</dbReference>
<dbReference type="Pfam" id="PF00201">
    <property type="entry name" value="UDPGT"/>
    <property type="match status" value="1"/>
</dbReference>
<dbReference type="Gene3D" id="3.40.50.2000">
    <property type="entry name" value="Glycogen Phosphorylase B"/>
    <property type="match status" value="2"/>
</dbReference>
<name>A0AAV3Q2J4_LITER</name>
<dbReference type="CDD" id="cd03784">
    <property type="entry name" value="GT1_Gtf-like"/>
    <property type="match status" value="1"/>
</dbReference>
<evidence type="ECO:0000256" key="2">
    <source>
        <dbReference type="ARBA" id="ARBA00022676"/>
    </source>
</evidence>
<dbReference type="FunFam" id="3.40.50.2000:FF:000064">
    <property type="entry name" value="Glycosyltransferase"/>
    <property type="match status" value="1"/>
</dbReference>
<dbReference type="InterPro" id="IPR002213">
    <property type="entry name" value="UDP_glucos_trans"/>
</dbReference>
<gene>
    <name evidence="4" type="ORF">LIER_14940</name>
</gene>
<accession>A0AAV3Q2J4</accession>
<proteinExistence type="inferred from homology"/>
<dbReference type="Proteomes" id="UP001454036">
    <property type="component" value="Unassembled WGS sequence"/>
</dbReference>
<dbReference type="SUPFAM" id="SSF53756">
    <property type="entry name" value="UDP-Glycosyltransferase/glycogen phosphorylase"/>
    <property type="match status" value="1"/>
</dbReference>
<keyword evidence="2" id="KW-0328">Glycosyltransferase</keyword>
<dbReference type="FunFam" id="3.40.50.2000:FF:000103">
    <property type="entry name" value="Glycosyltransferase"/>
    <property type="match status" value="1"/>
</dbReference>
<reference evidence="4 5" key="1">
    <citation type="submission" date="2024-01" db="EMBL/GenBank/DDBJ databases">
        <title>The complete chloroplast genome sequence of Lithospermum erythrorhizon: insights into the phylogenetic relationship among Boraginaceae species and the maternal lineages of purple gromwells.</title>
        <authorList>
            <person name="Okada T."/>
            <person name="Watanabe K."/>
        </authorList>
    </citation>
    <scope>NUCLEOTIDE SEQUENCE [LARGE SCALE GENOMIC DNA]</scope>
</reference>
<sequence>MESKKETIIFFPFMSQGHITPFLALALETEKKGYNIVFINTPLNIKKLKTTIPTSSSIKLLQLPFNSSDHGLPPDSEDTDLLPYNLIFQLLEVSSCLEAPLRQLINDLIIQQGGVKPLCVIADFFLGWSAKVVHEFDVFHAIFSGSGGYGLACYYSMWLTLPHKQTEKVEFCLPDFPEAGKFHISQLSASFLVADGSDPYSTFQRRNLPTWLDSDAVLFNTIEEIDQIGLVYFRRKLGIPIWAIGPILLSQNHRVRDSITKPSNVSLEQCIEFLDSKERNSVLYISFGSQNSISASQMMKLARALDTSGKNFIWVVRPPLGFDINAQFKAEEWLPEGFVERVEEEKRGLIISNWAPQVEILSHKSVAAFFNHCGWNSVLESLVYGIPIIGWPMAAEQFFNAKFLVEELGVCLEVARGVNFEVRHDDIAQMIEMLMGEKNKKGKEMRNKCYEIKKLIKDAIRDEDNFKGSSVNGMDEFLMAAMQVKEDGRW</sequence>
<comment type="similarity">
    <text evidence="1">Belongs to the UDP-glycosyltransferase family.</text>
</comment>
<dbReference type="AlphaFoldDB" id="A0AAV3Q2J4"/>
<keyword evidence="5" id="KW-1185">Reference proteome</keyword>
<evidence type="ECO:0000256" key="1">
    <source>
        <dbReference type="ARBA" id="ARBA00009995"/>
    </source>
</evidence>
<protein>
    <submittedName>
        <fullName evidence="4">Glycosyltransferase</fullName>
    </submittedName>
</protein>
<evidence type="ECO:0000256" key="3">
    <source>
        <dbReference type="ARBA" id="ARBA00022679"/>
    </source>
</evidence>
<keyword evidence="3" id="KW-0808">Transferase</keyword>
<organism evidence="4 5">
    <name type="scientific">Lithospermum erythrorhizon</name>
    <name type="common">Purple gromwell</name>
    <name type="synonym">Lithospermum officinale var. erythrorhizon</name>
    <dbReference type="NCBI Taxonomy" id="34254"/>
    <lineage>
        <taxon>Eukaryota</taxon>
        <taxon>Viridiplantae</taxon>
        <taxon>Streptophyta</taxon>
        <taxon>Embryophyta</taxon>
        <taxon>Tracheophyta</taxon>
        <taxon>Spermatophyta</taxon>
        <taxon>Magnoliopsida</taxon>
        <taxon>eudicotyledons</taxon>
        <taxon>Gunneridae</taxon>
        <taxon>Pentapetalae</taxon>
        <taxon>asterids</taxon>
        <taxon>lamiids</taxon>
        <taxon>Boraginales</taxon>
        <taxon>Boraginaceae</taxon>
        <taxon>Boraginoideae</taxon>
        <taxon>Lithospermeae</taxon>
        <taxon>Lithospermum</taxon>
    </lineage>
</organism>
<dbReference type="GO" id="GO:0035251">
    <property type="term" value="F:UDP-glucosyltransferase activity"/>
    <property type="evidence" value="ECO:0007669"/>
    <property type="project" value="TreeGrafter"/>
</dbReference>